<gene>
    <name evidence="1" type="ORF">SNEC2469_LOCUS4265</name>
</gene>
<accession>A0A812L4L1</accession>
<name>A0A812L4L1_9DINO</name>
<proteinExistence type="predicted"/>
<keyword evidence="2" id="KW-1185">Reference proteome</keyword>
<reference evidence="1" key="1">
    <citation type="submission" date="2021-02" db="EMBL/GenBank/DDBJ databases">
        <authorList>
            <person name="Dougan E. K."/>
            <person name="Rhodes N."/>
            <person name="Thang M."/>
            <person name="Chan C."/>
        </authorList>
    </citation>
    <scope>NUCLEOTIDE SEQUENCE</scope>
</reference>
<dbReference type="OrthoDB" id="433789at2759"/>
<evidence type="ECO:0000313" key="1">
    <source>
        <dbReference type="EMBL" id="CAE7240058.1"/>
    </source>
</evidence>
<comment type="caution">
    <text evidence="1">The sequence shown here is derived from an EMBL/GenBank/DDBJ whole genome shotgun (WGS) entry which is preliminary data.</text>
</comment>
<sequence>MDCMFGRKHYGRPLHEVVAEDPGYCRWMLGKAEEDGAPPGLLENADWLTQHAPLLKVPRELVEGGKHRGRRLSELVHEDPLYCQWILRQGKVKDAMPSVREKACWLEQNAPYLNDDQPLPGVLSGGKHHGRALSDVVAQDPAYCQWILREAEDQALRLQGAKYHGRLVSELVSEDPGYCQWLLRVAEDQDAAQWMKEPAAWLVANAPHLKETTVVTVRCRHRGIPLPQVVAEDPHWCIFALQPLQEQSRGFDEASAWLRENAPELLQVKEDDEKALAELGRTFLRRYGSHFVLRSGKHRMRTFQTVIKEAPKYVDWIKRRLRNSSTNEGAPKFSLSGGGL</sequence>
<dbReference type="Proteomes" id="UP000601435">
    <property type="component" value="Unassembled WGS sequence"/>
</dbReference>
<protein>
    <submittedName>
        <fullName evidence="1">Uncharacterized protein</fullName>
    </submittedName>
</protein>
<organism evidence="1 2">
    <name type="scientific">Symbiodinium necroappetens</name>
    <dbReference type="NCBI Taxonomy" id="1628268"/>
    <lineage>
        <taxon>Eukaryota</taxon>
        <taxon>Sar</taxon>
        <taxon>Alveolata</taxon>
        <taxon>Dinophyceae</taxon>
        <taxon>Suessiales</taxon>
        <taxon>Symbiodiniaceae</taxon>
        <taxon>Symbiodinium</taxon>
    </lineage>
</organism>
<dbReference type="AlphaFoldDB" id="A0A812L4L1"/>
<dbReference type="EMBL" id="CAJNJA010008757">
    <property type="protein sequence ID" value="CAE7240058.1"/>
    <property type="molecule type" value="Genomic_DNA"/>
</dbReference>
<evidence type="ECO:0000313" key="2">
    <source>
        <dbReference type="Proteomes" id="UP000601435"/>
    </source>
</evidence>